<dbReference type="Proteomes" id="UP001205531">
    <property type="component" value="Unassembled WGS sequence"/>
</dbReference>
<comment type="caution">
    <text evidence="1">The sequence shown here is derived from an EMBL/GenBank/DDBJ whole genome shotgun (WGS) entry which is preliminary data.</text>
</comment>
<organism evidence="1 2">
    <name type="scientific">Segatella copri</name>
    <dbReference type="NCBI Taxonomy" id="165179"/>
    <lineage>
        <taxon>Bacteria</taxon>
        <taxon>Pseudomonadati</taxon>
        <taxon>Bacteroidota</taxon>
        <taxon>Bacteroidia</taxon>
        <taxon>Bacteroidales</taxon>
        <taxon>Prevotellaceae</taxon>
        <taxon>Segatella</taxon>
    </lineage>
</organism>
<evidence type="ECO:0000313" key="1">
    <source>
        <dbReference type="EMBL" id="MCP9563724.1"/>
    </source>
</evidence>
<dbReference type="EMBL" id="JANDWZ010000005">
    <property type="protein sequence ID" value="MCP9563724.1"/>
    <property type="molecule type" value="Genomic_DNA"/>
</dbReference>
<evidence type="ECO:0000313" key="2">
    <source>
        <dbReference type="Proteomes" id="UP001205531"/>
    </source>
</evidence>
<proteinExistence type="predicted"/>
<name>A0AAW5IJU5_9BACT</name>
<dbReference type="AlphaFoldDB" id="A0AAW5IJU5"/>
<gene>
    <name evidence="1" type="ORF">NNC64_03945</name>
</gene>
<accession>A0AAW5IJU5</accession>
<protein>
    <submittedName>
        <fullName evidence="1">N-acetylmuramidase domain-containing protein</fullName>
    </submittedName>
</protein>
<reference evidence="1" key="1">
    <citation type="submission" date="2022-07" db="EMBL/GenBank/DDBJ databases">
        <title>Prevotella copri.</title>
        <authorList>
            <person name="Yang C."/>
        </authorList>
    </citation>
    <scope>NUCLEOTIDE SEQUENCE</scope>
    <source>
        <strain evidence="1">HF2107</strain>
    </source>
</reference>
<sequence>MLYPKWTKTHYQGGLKEYDRLERARVIHGKKTRVYMPR</sequence>